<dbReference type="InParanoid" id="L9JH17"/>
<accession>L9JH17</accession>
<evidence type="ECO:0000256" key="7">
    <source>
        <dbReference type="ARBA" id="ARBA00023136"/>
    </source>
</evidence>
<keyword evidence="5" id="KW-0735">Signal-anchor</keyword>
<evidence type="ECO:0000256" key="1">
    <source>
        <dbReference type="ARBA" id="ARBA00004606"/>
    </source>
</evidence>
<dbReference type="GO" id="GO:0016757">
    <property type="term" value="F:glycosyltransferase activity"/>
    <property type="evidence" value="ECO:0007669"/>
    <property type="project" value="UniProtKB-KW"/>
</dbReference>
<evidence type="ECO:0000256" key="4">
    <source>
        <dbReference type="ARBA" id="ARBA00022692"/>
    </source>
</evidence>
<proteinExistence type="predicted"/>
<dbReference type="InterPro" id="IPR003378">
    <property type="entry name" value="Fringe-like_glycosylTrfase"/>
</dbReference>
<evidence type="ECO:0000313" key="9">
    <source>
        <dbReference type="EMBL" id="ELW48352.1"/>
    </source>
</evidence>
<comment type="subcellular location">
    <subcellularLocation>
        <location evidence="1">Membrane</location>
        <topology evidence="1">Single-pass type II membrane protein</topology>
    </subcellularLocation>
</comment>
<dbReference type="EMBL" id="KB321061">
    <property type="protein sequence ID" value="ELW48352.1"/>
    <property type="molecule type" value="Genomic_DNA"/>
</dbReference>
<evidence type="ECO:0000256" key="6">
    <source>
        <dbReference type="ARBA" id="ARBA00022989"/>
    </source>
</evidence>
<dbReference type="AlphaFoldDB" id="L9JH17"/>
<evidence type="ECO:0000313" key="10">
    <source>
        <dbReference type="Proteomes" id="UP000011518"/>
    </source>
</evidence>
<gene>
    <name evidence="9" type="ORF">TREES_T100014363</name>
</gene>
<name>L9JH17_TUPCH</name>
<dbReference type="STRING" id="246437.L9JH17"/>
<evidence type="ECO:0000256" key="5">
    <source>
        <dbReference type="ARBA" id="ARBA00022968"/>
    </source>
</evidence>
<dbReference type="GO" id="GO:0016020">
    <property type="term" value="C:membrane"/>
    <property type="evidence" value="ECO:0007669"/>
    <property type="project" value="UniProtKB-SubCell"/>
</dbReference>
<sequence>MAMAWALVATATSPEEEGNYEHDFLFIFGALNFAFHKWWVCVAGILADIMVFSREAIRRLLSSKCRCYSNDAPDDMVLGMCFSGLGIPVIHSPLFHQVLEIRWSNREAKPAQPDLISRDSQPAQSGEEGLLQLPRTTTWFLQSQR</sequence>
<reference evidence="10" key="1">
    <citation type="submission" date="2012-07" db="EMBL/GenBank/DDBJ databases">
        <title>Genome of the Chinese tree shrew, a rising model animal genetically related to primates.</title>
        <authorList>
            <person name="Zhang G."/>
            <person name="Fan Y."/>
            <person name="Yao Y."/>
            <person name="Huang Z."/>
        </authorList>
    </citation>
    <scope>NUCLEOTIDE SEQUENCE [LARGE SCALE GENOMIC DNA]</scope>
</reference>
<evidence type="ECO:0000256" key="2">
    <source>
        <dbReference type="ARBA" id="ARBA00022676"/>
    </source>
</evidence>
<keyword evidence="2" id="KW-0328">Glycosyltransferase</keyword>
<evidence type="ECO:0000259" key="8">
    <source>
        <dbReference type="Pfam" id="PF02434"/>
    </source>
</evidence>
<keyword evidence="3 9" id="KW-0808">Transferase</keyword>
<dbReference type="Gene3D" id="3.90.550.50">
    <property type="match status" value="1"/>
</dbReference>
<dbReference type="Pfam" id="PF02434">
    <property type="entry name" value="Fringe"/>
    <property type="match status" value="1"/>
</dbReference>
<keyword evidence="6" id="KW-1133">Transmembrane helix</keyword>
<reference evidence="10" key="2">
    <citation type="journal article" date="2013" name="Nat. Commun.">
        <title>Genome of the Chinese tree shrew.</title>
        <authorList>
            <person name="Fan Y."/>
            <person name="Huang Z.Y."/>
            <person name="Cao C.C."/>
            <person name="Chen C.S."/>
            <person name="Chen Y.X."/>
            <person name="Fan D.D."/>
            <person name="He J."/>
            <person name="Hou H.L."/>
            <person name="Hu L."/>
            <person name="Hu X.T."/>
            <person name="Jiang X.T."/>
            <person name="Lai R."/>
            <person name="Lang Y.S."/>
            <person name="Liang B."/>
            <person name="Liao S.G."/>
            <person name="Mu D."/>
            <person name="Ma Y.Y."/>
            <person name="Niu Y.Y."/>
            <person name="Sun X.Q."/>
            <person name="Xia J.Q."/>
            <person name="Xiao J."/>
            <person name="Xiong Z.Q."/>
            <person name="Xu L."/>
            <person name="Yang L."/>
            <person name="Zhang Y."/>
            <person name="Zhao W."/>
            <person name="Zhao X.D."/>
            <person name="Zheng Y.T."/>
            <person name="Zhou J.M."/>
            <person name="Zhu Y.B."/>
            <person name="Zhang G.J."/>
            <person name="Wang J."/>
            <person name="Yao Y.G."/>
        </authorList>
    </citation>
    <scope>NUCLEOTIDE SEQUENCE [LARGE SCALE GENOMIC DNA]</scope>
</reference>
<keyword evidence="10" id="KW-1185">Reference proteome</keyword>
<organism evidence="9 10">
    <name type="scientific">Tupaia chinensis</name>
    <name type="common">Chinese tree shrew</name>
    <name type="synonym">Tupaia belangeri chinensis</name>
    <dbReference type="NCBI Taxonomy" id="246437"/>
    <lineage>
        <taxon>Eukaryota</taxon>
        <taxon>Metazoa</taxon>
        <taxon>Chordata</taxon>
        <taxon>Craniata</taxon>
        <taxon>Vertebrata</taxon>
        <taxon>Euteleostomi</taxon>
        <taxon>Mammalia</taxon>
        <taxon>Eutheria</taxon>
        <taxon>Euarchontoglires</taxon>
        <taxon>Scandentia</taxon>
        <taxon>Tupaiidae</taxon>
        <taxon>Tupaia</taxon>
    </lineage>
</organism>
<keyword evidence="4" id="KW-0812">Transmembrane</keyword>
<feature type="domain" description="Fringe-like glycosyltransferase" evidence="8">
    <location>
        <begin position="50"/>
        <end position="101"/>
    </location>
</feature>
<keyword evidence="7" id="KW-0472">Membrane</keyword>
<dbReference type="Proteomes" id="UP000011518">
    <property type="component" value="Unassembled WGS sequence"/>
</dbReference>
<protein>
    <submittedName>
        <fullName evidence="9">Beta-1,3-glucosyltransferase</fullName>
    </submittedName>
</protein>
<evidence type="ECO:0000256" key="3">
    <source>
        <dbReference type="ARBA" id="ARBA00022679"/>
    </source>
</evidence>